<dbReference type="EMBL" id="AVOT02007981">
    <property type="protein sequence ID" value="MBW0485047.1"/>
    <property type="molecule type" value="Genomic_DNA"/>
</dbReference>
<reference evidence="2" key="1">
    <citation type="submission" date="2021-03" db="EMBL/GenBank/DDBJ databases">
        <title>Draft genome sequence of rust myrtle Austropuccinia psidii MF-1, a brazilian biotype.</title>
        <authorList>
            <person name="Quecine M.C."/>
            <person name="Pachon D.M.R."/>
            <person name="Bonatelli M.L."/>
            <person name="Correr F.H."/>
            <person name="Franceschini L.M."/>
            <person name="Leite T.F."/>
            <person name="Margarido G.R.A."/>
            <person name="Almeida C.A."/>
            <person name="Ferrarezi J.A."/>
            <person name="Labate C.A."/>
        </authorList>
    </citation>
    <scope>NUCLEOTIDE SEQUENCE</scope>
    <source>
        <strain evidence="2">MF-1</strain>
    </source>
</reference>
<dbReference type="OrthoDB" id="2518964at2759"/>
<proteinExistence type="predicted"/>
<evidence type="ECO:0000313" key="3">
    <source>
        <dbReference type="Proteomes" id="UP000765509"/>
    </source>
</evidence>
<gene>
    <name evidence="2" type="ORF">O181_024762</name>
</gene>
<protein>
    <submittedName>
        <fullName evidence="2">Uncharacterized protein</fullName>
    </submittedName>
</protein>
<name>A0A9Q3CJX3_9BASI</name>
<keyword evidence="3" id="KW-1185">Reference proteome</keyword>
<evidence type="ECO:0000256" key="1">
    <source>
        <dbReference type="SAM" id="MobiDB-lite"/>
    </source>
</evidence>
<dbReference type="AlphaFoldDB" id="A0A9Q3CJX3"/>
<evidence type="ECO:0000313" key="2">
    <source>
        <dbReference type="EMBL" id="MBW0485047.1"/>
    </source>
</evidence>
<feature type="region of interest" description="Disordered" evidence="1">
    <location>
        <begin position="220"/>
        <end position="253"/>
    </location>
</feature>
<comment type="caution">
    <text evidence="2">The sequence shown here is derived from an EMBL/GenBank/DDBJ whole genome shotgun (WGS) entry which is preliminary data.</text>
</comment>
<organism evidence="2 3">
    <name type="scientific">Austropuccinia psidii MF-1</name>
    <dbReference type="NCBI Taxonomy" id="1389203"/>
    <lineage>
        <taxon>Eukaryota</taxon>
        <taxon>Fungi</taxon>
        <taxon>Dikarya</taxon>
        <taxon>Basidiomycota</taxon>
        <taxon>Pucciniomycotina</taxon>
        <taxon>Pucciniomycetes</taxon>
        <taxon>Pucciniales</taxon>
        <taxon>Sphaerophragmiaceae</taxon>
        <taxon>Austropuccinia</taxon>
    </lineage>
</organism>
<dbReference type="Proteomes" id="UP000765509">
    <property type="component" value="Unassembled WGS sequence"/>
</dbReference>
<accession>A0A9Q3CJX3</accession>
<sequence>MDNPVIPIPDISNLKIQDESDAVSKADKQAELLTCFIVISEKIRPKLTVNGANFNTWSQNMIKKWATVFLGDVLYFKDIAHENKYQCNLIALAFIQHRIEQPLFDSITSRLFMPKVFVFNPINPSSDLNQHALRLGEAIKAIENQMGTLDRTKILNLSLFFSMPHLWDKLTSALDTRLAINPLLNICPEDILDIVWQMSSLAPSSIINKSSGLACVDATRLPPNSRGRGKSNIPPWAGSLGHKSFGTSPAIMS</sequence>